<accession>A0A5N5D0L8</accession>
<name>A0A5N5D0L8_9PEZI</name>
<evidence type="ECO:0000313" key="2">
    <source>
        <dbReference type="Proteomes" id="UP000325902"/>
    </source>
</evidence>
<dbReference type="EMBL" id="VCHE01000110">
    <property type="protein sequence ID" value="KAB2571151.1"/>
    <property type="molecule type" value="Genomic_DNA"/>
</dbReference>
<organism evidence="1 2">
    <name type="scientific">Lasiodiplodia theobromae</name>
    <dbReference type="NCBI Taxonomy" id="45133"/>
    <lineage>
        <taxon>Eukaryota</taxon>
        <taxon>Fungi</taxon>
        <taxon>Dikarya</taxon>
        <taxon>Ascomycota</taxon>
        <taxon>Pezizomycotina</taxon>
        <taxon>Dothideomycetes</taxon>
        <taxon>Dothideomycetes incertae sedis</taxon>
        <taxon>Botryosphaeriales</taxon>
        <taxon>Botryosphaeriaceae</taxon>
        <taxon>Lasiodiplodia</taxon>
    </lineage>
</organism>
<evidence type="ECO:0000313" key="1">
    <source>
        <dbReference type="EMBL" id="KAB2571151.1"/>
    </source>
</evidence>
<dbReference type="AlphaFoldDB" id="A0A5N5D0L8"/>
<reference evidence="1 2" key="1">
    <citation type="journal article" date="2019" name="Sci. Rep.">
        <title>A multi-omics analysis of the grapevine pathogen Lasiodiplodia theobromae reveals that temperature affects the expression of virulence- and pathogenicity-related genes.</title>
        <authorList>
            <person name="Felix C."/>
            <person name="Meneses R."/>
            <person name="Goncalves M.F.M."/>
            <person name="Tilleman L."/>
            <person name="Duarte A.S."/>
            <person name="Jorrin-Novo J.V."/>
            <person name="Van de Peer Y."/>
            <person name="Deforce D."/>
            <person name="Van Nieuwerburgh F."/>
            <person name="Esteves A.C."/>
            <person name="Alves A."/>
        </authorList>
    </citation>
    <scope>NUCLEOTIDE SEQUENCE [LARGE SCALE GENOMIC DNA]</scope>
    <source>
        <strain evidence="1 2">LA-SOL3</strain>
    </source>
</reference>
<dbReference type="Proteomes" id="UP000325902">
    <property type="component" value="Unassembled WGS sequence"/>
</dbReference>
<protein>
    <submittedName>
        <fullName evidence="1">Uncharacterized protein</fullName>
    </submittedName>
</protein>
<keyword evidence="2" id="KW-1185">Reference proteome</keyword>
<proteinExistence type="predicted"/>
<gene>
    <name evidence="1" type="ORF">DBV05_g10195</name>
</gene>
<sequence>MTSIDLNSKNWYIHRGIPGPDNARWTILYGMLQAHISVAHAAISRSGPWADEYFARRRALEASGGGTLGRRKALGHSIASSCVSLLAISDPADK</sequence>
<comment type="caution">
    <text evidence="1">The sequence shown here is derived from an EMBL/GenBank/DDBJ whole genome shotgun (WGS) entry which is preliminary data.</text>
</comment>